<reference evidence="4 5" key="1">
    <citation type="submission" date="2021-02" db="EMBL/GenBank/DDBJ databases">
        <title>Complete genome of Desulfoluna sp. strain ASN36.</title>
        <authorList>
            <person name="Takahashi A."/>
            <person name="Kojima H."/>
            <person name="Fukui M."/>
        </authorList>
    </citation>
    <scope>NUCLEOTIDE SEQUENCE [LARGE SCALE GENOMIC DNA]</scope>
    <source>
        <strain evidence="4 5">ASN36</strain>
    </source>
</reference>
<organism evidence="4 5">
    <name type="scientific">Desulfoluna limicola</name>
    <dbReference type="NCBI Taxonomy" id="2810562"/>
    <lineage>
        <taxon>Bacteria</taxon>
        <taxon>Pseudomonadati</taxon>
        <taxon>Thermodesulfobacteriota</taxon>
        <taxon>Desulfobacteria</taxon>
        <taxon>Desulfobacterales</taxon>
        <taxon>Desulfolunaceae</taxon>
        <taxon>Desulfoluna</taxon>
    </lineage>
</organism>
<dbReference type="RefSeq" id="WP_236892789.1">
    <property type="nucleotide sequence ID" value="NZ_AP024488.1"/>
</dbReference>
<evidence type="ECO:0000313" key="5">
    <source>
        <dbReference type="Proteomes" id="UP001320148"/>
    </source>
</evidence>
<dbReference type="Pfam" id="PF00534">
    <property type="entry name" value="Glycos_transf_1"/>
    <property type="match status" value="1"/>
</dbReference>
<feature type="domain" description="Glycosyltransferase subfamily 4-like N-terminal" evidence="3">
    <location>
        <begin position="15"/>
        <end position="179"/>
    </location>
</feature>
<dbReference type="GO" id="GO:0016740">
    <property type="term" value="F:transferase activity"/>
    <property type="evidence" value="ECO:0007669"/>
    <property type="project" value="UniProtKB-KW"/>
</dbReference>
<dbReference type="EMBL" id="AP024488">
    <property type="protein sequence ID" value="BCS96477.1"/>
    <property type="molecule type" value="Genomic_DNA"/>
</dbReference>
<dbReference type="Gene3D" id="3.40.50.2000">
    <property type="entry name" value="Glycogen Phosphorylase B"/>
    <property type="match status" value="2"/>
</dbReference>
<dbReference type="SUPFAM" id="SSF53756">
    <property type="entry name" value="UDP-Glycosyltransferase/glycogen phosphorylase"/>
    <property type="match status" value="1"/>
</dbReference>
<dbReference type="PANTHER" id="PTHR46401">
    <property type="entry name" value="GLYCOSYLTRANSFERASE WBBK-RELATED"/>
    <property type="match status" value="1"/>
</dbReference>
<accession>A0ABN6F223</accession>
<proteinExistence type="predicted"/>
<protein>
    <submittedName>
        <fullName evidence="4">Glycosyl transferase</fullName>
    </submittedName>
</protein>
<dbReference type="Proteomes" id="UP001320148">
    <property type="component" value="Chromosome"/>
</dbReference>
<dbReference type="InterPro" id="IPR001296">
    <property type="entry name" value="Glyco_trans_1"/>
</dbReference>
<name>A0ABN6F223_9BACT</name>
<keyword evidence="5" id="KW-1185">Reference proteome</keyword>
<dbReference type="PANTHER" id="PTHR46401:SF2">
    <property type="entry name" value="GLYCOSYLTRANSFERASE WBBK-RELATED"/>
    <property type="match status" value="1"/>
</dbReference>
<sequence length="382" mass="44863">MKQIGVLALGDKYGGGIYQYTQSFVDALKYDNTNNYIIFCNAHDTRFDHYGFEVRKINKLNSNFFKKIVRIFQFILFIRKPWFFSKKELENFEDIDIFISPVISAYPHFYMDKPFVFTLHDMQERYYPDFFSVIELSTRWLNNRTLSMCAARILCESNYVKSDIVKFTGVNENKISIIQSPPPEYFLNYKFINAQFEIVSQKYNLPNKYLFYPAQCWFHKNHIKLVEAFKKLTLKYDDIYLILSGSQQNNYDNLIRKIDELKLSEKVKHIGYVDYDDLPYIYKMSKMLVMPTLFESISIPIYEAFALKIPVCSSNVVALPEQVGNAGILFNPNSTNDIASKIELLLIDEAFAKDKAEIGFQKVTNYSHEHYKKKLLSVLNDL</sequence>
<evidence type="ECO:0000256" key="1">
    <source>
        <dbReference type="ARBA" id="ARBA00022679"/>
    </source>
</evidence>
<gene>
    <name evidence="4" type="ORF">DSLASN_21090</name>
</gene>
<evidence type="ECO:0000259" key="3">
    <source>
        <dbReference type="Pfam" id="PF13439"/>
    </source>
</evidence>
<dbReference type="CDD" id="cd03809">
    <property type="entry name" value="GT4_MtfB-like"/>
    <property type="match status" value="1"/>
</dbReference>
<evidence type="ECO:0000313" key="4">
    <source>
        <dbReference type="EMBL" id="BCS96477.1"/>
    </source>
</evidence>
<dbReference type="InterPro" id="IPR028098">
    <property type="entry name" value="Glyco_trans_4-like_N"/>
</dbReference>
<feature type="domain" description="Glycosyl transferase family 1" evidence="2">
    <location>
        <begin position="205"/>
        <end position="354"/>
    </location>
</feature>
<evidence type="ECO:0000259" key="2">
    <source>
        <dbReference type="Pfam" id="PF00534"/>
    </source>
</evidence>
<dbReference type="Pfam" id="PF13439">
    <property type="entry name" value="Glyco_transf_4"/>
    <property type="match status" value="1"/>
</dbReference>
<keyword evidence="1 4" id="KW-0808">Transferase</keyword>